<dbReference type="GeneID" id="93620921"/>
<feature type="signal peptide" evidence="2">
    <location>
        <begin position="1"/>
        <end position="20"/>
    </location>
</feature>
<dbReference type="Proteomes" id="UP000009138">
    <property type="component" value="Unassembled WGS sequence"/>
</dbReference>
<protein>
    <submittedName>
        <fullName evidence="3">Uncharacterized protein</fullName>
    </submittedName>
</protein>
<gene>
    <name evidence="3" type="ORF">RO3G_13956</name>
</gene>
<feature type="chain" id="PRO_5003638805" evidence="2">
    <location>
        <begin position="21"/>
        <end position="64"/>
    </location>
</feature>
<reference evidence="3 4" key="1">
    <citation type="journal article" date="2009" name="PLoS Genet.">
        <title>Genomic analysis of the basal lineage fungus Rhizopus oryzae reveals a whole-genome duplication.</title>
        <authorList>
            <person name="Ma L.-J."/>
            <person name="Ibrahim A.S."/>
            <person name="Skory C."/>
            <person name="Grabherr M.G."/>
            <person name="Burger G."/>
            <person name="Butler M."/>
            <person name="Elias M."/>
            <person name="Idnurm A."/>
            <person name="Lang B.F."/>
            <person name="Sone T."/>
            <person name="Abe A."/>
            <person name="Calvo S.E."/>
            <person name="Corrochano L.M."/>
            <person name="Engels R."/>
            <person name="Fu J."/>
            <person name="Hansberg W."/>
            <person name="Kim J.-M."/>
            <person name="Kodira C.D."/>
            <person name="Koehrsen M.J."/>
            <person name="Liu B."/>
            <person name="Miranda-Saavedra D."/>
            <person name="O'Leary S."/>
            <person name="Ortiz-Castellanos L."/>
            <person name="Poulter R."/>
            <person name="Rodriguez-Romero J."/>
            <person name="Ruiz-Herrera J."/>
            <person name="Shen Y.-Q."/>
            <person name="Zeng Q."/>
            <person name="Galagan J."/>
            <person name="Birren B.W."/>
            <person name="Cuomo C.A."/>
            <person name="Wickes B.L."/>
        </authorList>
    </citation>
    <scope>NUCLEOTIDE SEQUENCE [LARGE SCALE GENOMIC DNA]</scope>
    <source>
        <strain evidence="4">RA 99-880 / ATCC MYA-4621 / FGSC 9543 / NRRL 43880</strain>
    </source>
</reference>
<feature type="region of interest" description="Disordered" evidence="1">
    <location>
        <begin position="43"/>
        <end position="64"/>
    </location>
</feature>
<keyword evidence="4" id="KW-1185">Reference proteome</keyword>
<keyword evidence="2" id="KW-0732">Signal</keyword>
<evidence type="ECO:0000256" key="2">
    <source>
        <dbReference type="SAM" id="SignalP"/>
    </source>
</evidence>
<proteinExistence type="predicted"/>
<evidence type="ECO:0000256" key="1">
    <source>
        <dbReference type="SAM" id="MobiDB-lite"/>
    </source>
</evidence>
<dbReference type="EMBL" id="CH476744">
    <property type="protein sequence ID" value="EIE89245.1"/>
    <property type="molecule type" value="Genomic_DNA"/>
</dbReference>
<dbReference type="InParanoid" id="I1CLB5"/>
<sequence>MKIVSILLLALFFYATLIFATHLTPLTKRTDSIPSRRKLKNSNGWIHKKRGPSGPSPCPYITCG</sequence>
<accession>I1CLB5</accession>
<evidence type="ECO:0000313" key="3">
    <source>
        <dbReference type="EMBL" id="EIE89245.1"/>
    </source>
</evidence>
<organism evidence="3 4">
    <name type="scientific">Rhizopus delemar (strain RA 99-880 / ATCC MYA-4621 / FGSC 9543 / NRRL 43880)</name>
    <name type="common">Mucormycosis agent</name>
    <name type="synonym">Rhizopus arrhizus var. delemar</name>
    <dbReference type="NCBI Taxonomy" id="246409"/>
    <lineage>
        <taxon>Eukaryota</taxon>
        <taxon>Fungi</taxon>
        <taxon>Fungi incertae sedis</taxon>
        <taxon>Mucoromycota</taxon>
        <taxon>Mucoromycotina</taxon>
        <taxon>Mucoromycetes</taxon>
        <taxon>Mucorales</taxon>
        <taxon>Mucorineae</taxon>
        <taxon>Rhizopodaceae</taxon>
        <taxon>Rhizopus</taxon>
    </lineage>
</organism>
<dbReference type="RefSeq" id="XP_067524641.1">
    <property type="nucleotide sequence ID" value="XM_067668540.1"/>
</dbReference>
<dbReference type="AlphaFoldDB" id="I1CLB5"/>
<evidence type="ECO:0000313" key="4">
    <source>
        <dbReference type="Proteomes" id="UP000009138"/>
    </source>
</evidence>
<dbReference type="VEuPathDB" id="FungiDB:RO3G_13956"/>
<name>I1CLB5_RHIO9</name>